<reference evidence="2" key="1">
    <citation type="submission" date="2018-05" db="EMBL/GenBank/DDBJ databases">
        <authorList>
            <person name="Lanie J.A."/>
            <person name="Ng W.-L."/>
            <person name="Kazmierczak K.M."/>
            <person name="Andrzejewski T.M."/>
            <person name="Davidsen T.M."/>
            <person name="Wayne K.J."/>
            <person name="Tettelin H."/>
            <person name="Glass J.I."/>
            <person name="Rusch D."/>
            <person name="Podicherti R."/>
            <person name="Tsui H.-C.T."/>
            <person name="Winkler M.E."/>
        </authorList>
    </citation>
    <scope>NUCLEOTIDE SEQUENCE</scope>
</reference>
<dbReference type="EMBL" id="UINC01031310">
    <property type="protein sequence ID" value="SVB17149.1"/>
    <property type="molecule type" value="Genomic_DNA"/>
</dbReference>
<evidence type="ECO:0000313" key="2">
    <source>
        <dbReference type="EMBL" id="SVB17149.1"/>
    </source>
</evidence>
<dbReference type="Pfam" id="PF07661">
    <property type="entry name" value="MORN_2"/>
    <property type="match status" value="3"/>
</dbReference>
<feature type="transmembrane region" description="Helical" evidence="1">
    <location>
        <begin position="6"/>
        <end position="34"/>
    </location>
</feature>
<evidence type="ECO:0000256" key="1">
    <source>
        <dbReference type="SAM" id="Phobius"/>
    </source>
</evidence>
<dbReference type="SUPFAM" id="SSF82185">
    <property type="entry name" value="Histone H3 K4-specific methyltransferase SET7/9 N-terminal domain"/>
    <property type="match status" value="1"/>
</dbReference>
<accession>A0A382BU66</accession>
<dbReference type="Gene3D" id="3.90.930.1">
    <property type="match status" value="1"/>
</dbReference>
<feature type="non-terminal residue" evidence="2">
    <location>
        <position position="306"/>
    </location>
</feature>
<gene>
    <name evidence="2" type="ORF">METZ01_LOCUS170003</name>
</gene>
<name>A0A382BU66_9ZZZZ</name>
<evidence type="ECO:0008006" key="3">
    <source>
        <dbReference type="Google" id="ProtNLM"/>
    </source>
</evidence>
<proteinExistence type="predicted"/>
<dbReference type="SUPFAM" id="SSF49464">
    <property type="entry name" value="Carboxypeptidase regulatory domain-like"/>
    <property type="match status" value="1"/>
</dbReference>
<sequence>VFLSRLSVSILGAPLGFIGAFGKVAAVAMGFALFGSAHVNGQTFQGRAVDQTTNAPVATTLIRLIGEDGSPRGFSIADAVGLYSLNAPGPGVYHIEGERLGYEVFQTSTIEVLSSEGLFPVDLLMKRSPVLIESLVVSTERTDEQIRSLIDAIPDSLRYGGVQFEEILDQIGRRGDISNALRWSESEGLVALSTSAGPCFSLQASDCEPVYLNGPHLNREFETDGLDGSYEQYYENGQLQAKGTIVDGEPGGIWEEYYENGQPQVKSTYTSGTLDGPHEQYYENGQLQAKCTYLGGEVDGIWEEYY</sequence>
<keyword evidence="1" id="KW-0812">Transmembrane</keyword>
<dbReference type="InterPro" id="IPR011652">
    <property type="entry name" value="MORN_2"/>
</dbReference>
<keyword evidence="1" id="KW-1133">Transmembrane helix</keyword>
<dbReference type="AlphaFoldDB" id="A0A382BU66"/>
<organism evidence="2">
    <name type="scientific">marine metagenome</name>
    <dbReference type="NCBI Taxonomy" id="408172"/>
    <lineage>
        <taxon>unclassified sequences</taxon>
        <taxon>metagenomes</taxon>
        <taxon>ecological metagenomes</taxon>
    </lineage>
</organism>
<dbReference type="InterPro" id="IPR008969">
    <property type="entry name" value="CarboxyPept-like_regulatory"/>
</dbReference>
<protein>
    <recommendedName>
        <fullName evidence="3">Carboxypeptidase regulatory-like domain-containing protein</fullName>
    </recommendedName>
</protein>
<feature type="non-terminal residue" evidence="2">
    <location>
        <position position="1"/>
    </location>
</feature>
<keyword evidence="1" id="KW-0472">Membrane</keyword>